<proteinExistence type="predicted"/>
<name>A0A5R9G690_9BACL</name>
<organism evidence="1 2">
    <name type="scientific">Paenibacillus antri</name>
    <dbReference type="NCBI Taxonomy" id="2582848"/>
    <lineage>
        <taxon>Bacteria</taxon>
        <taxon>Bacillati</taxon>
        <taxon>Bacillota</taxon>
        <taxon>Bacilli</taxon>
        <taxon>Bacillales</taxon>
        <taxon>Paenibacillaceae</taxon>
        <taxon>Paenibacillus</taxon>
    </lineage>
</organism>
<dbReference type="Proteomes" id="UP000309676">
    <property type="component" value="Unassembled WGS sequence"/>
</dbReference>
<dbReference type="AlphaFoldDB" id="A0A5R9G690"/>
<evidence type="ECO:0000313" key="1">
    <source>
        <dbReference type="EMBL" id="TLS51291.1"/>
    </source>
</evidence>
<accession>A0A5R9G690</accession>
<dbReference type="OrthoDB" id="2382331at2"/>
<evidence type="ECO:0000313" key="2">
    <source>
        <dbReference type="Proteomes" id="UP000309676"/>
    </source>
</evidence>
<gene>
    <name evidence="1" type="ORF">FE782_16320</name>
</gene>
<reference evidence="1 2" key="1">
    <citation type="submission" date="2019-05" db="EMBL/GenBank/DDBJ databases">
        <authorList>
            <person name="Narsing Rao M.P."/>
            <person name="Li W.J."/>
        </authorList>
    </citation>
    <scope>NUCLEOTIDE SEQUENCE [LARGE SCALE GENOMIC DNA]</scope>
    <source>
        <strain evidence="1 2">SYSU_K30003</strain>
    </source>
</reference>
<keyword evidence="2" id="KW-1185">Reference proteome</keyword>
<dbReference type="EMBL" id="VCIW01000010">
    <property type="protein sequence ID" value="TLS51291.1"/>
    <property type="molecule type" value="Genomic_DNA"/>
</dbReference>
<comment type="caution">
    <text evidence="1">The sequence shown here is derived from an EMBL/GenBank/DDBJ whole genome shotgun (WGS) entry which is preliminary data.</text>
</comment>
<dbReference type="RefSeq" id="WP_138195286.1">
    <property type="nucleotide sequence ID" value="NZ_VCIW01000010.1"/>
</dbReference>
<sequence>MAGKSGAAKRRTIPYHNTLQWYTRIVTSETCAVCKSQCARGIEYMEQMSKPGAVGRGVPCVLTAYKISPK</sequence>
<protein>
    <submittedName>
        <fullName evidence="1">Uncharacterized protein</fullName>
    </submittedName>
</protein>